<comment type="caution">
    <text evidence="2">The sequence shown here is derived from an EMBL/GenBank/DDBJ whole genome shotgun (WGS) entry which is preliminary data.</text>
</comment>
<dbReference type="EMBL" id="JAQJAN010000003">
    <property type="protein sequence ID" value="KAJ5734025.1"/>
    <property type="molecule type" value="Genomic_DNA"/>
</dbReference>
<reference evidence="2" key="2">
    <citation type="submission" date="2023-01" db="EMBL/GenBank/DDBJ databases">
        <authorList>
            <person name="Petersen C."/>
        </authorList>
    </citation>
    <scope>NUCLEOTIDE SEQUENCE</scope>
    <source>
        <strain evidence="2">IBT 17514</strain>
    </source>
</reference>
<name>A0AAD6HSM1_9EURO</name>
<evidence type="ECO:0000256" key="1">
    <source>
        <dbReference type="SAM" id="MobiDB-lite"/>
    </source>
</evidence>
<protein>
    <submittedName>
        <fullName evidence="2">Uncharacterized protein</fullName>
    </submittedName>
</protein>
<dbReference type="Proteomes" id="UP001215712">
    <property type="component" value="Unassembled WGS sequence"/>
</dbReference>
<feature type="compositionally biased region" description="Basic and acidic residues" evidence="1">
    <location>
        <begin position="106"/>
        <end position="122"/>
    </location>
</feature>
<keyword evidence="3" id="KW-1185">Reference proteome</keyword>
<feature type="compositionally biased region" description="Low complexity" evidence="1">
    <location>
        <begin position="123"/>
        <end position="133"/>
    </location>
</feature>
<reference evidence="2" key="1">
    <citation type="journal article" date="2023" name="IMA Fungus">
        <title>Comparative genomic study of the Penicillium genus elucidates a diverse pangenome and 15 lateral gene transfer events.</title>
        <authorList>
            <person name="Petersen C."/>
            <person name="Sorensen T."/>
            <person name="Nielsen M.R."/>
            <person name="Sondergaard T.E."/>
            <person name="Sorensen J.L."/>
            <person name="Fitzpatrick D.A."/>
            <person name="Frisvad J.C."/>
            <person name="Nielsen K.L."/>
        </authorList>
    </citation>
    <scope>NUCLEOTIDE SEQUENCE</scope>
    <source>
        <strain evidence="2">IBT 17514</strain>
    </source>
</reference>
<accession>A0AAD6HSM1</accession>
<proteinExistence type="predicted"/>
<evidence type="ECO:0000313" key="3">
    <source>
        <dbReference type="Proteomes" id="UP001215712"/>
    </source>
</evidence>
<gene>
    <name evidence="2" type="ORF">N7493_002811</name>
</gene>
<evidence type="ECO:0000313" key="2">
    <source>
        <dbReference type="EMBL" id="KAJ5734025.1"/>
    </source>
</evidence>
<feature type="compositionally biased region" description="Low complexity" evidence="1">
    <location>
        <begin position="55"/>
        <end position="65"/>
    </location>
</feature>
<dbReference type="AlphaFoldDB" id="A0AAD6HSM1"/>
<feature type="region of interest" description="Disordered" evidence="1">
    <location>
        <begin position="55"/>
        <end position="83"/>
    </location>
</feature>
<sequence>MDDHREHWENSLLGYDFWKDAQEYEERINNELNETTSTLCAQPTRRKSHTHLSPLWSLRSSHSPSHPTPATLCERTNETEKQVPASGLDLNLHRRFPFNLGPEQGPHIKEEKGRDQRGEKTNPNEPETPTRTPATGHRRHKLTTTSRIRDLPASFGLGRRAASPSPTRPSIPWSPISSGRILPRILRSFPQKEPLSPQGTVIEEKEIFLTPNHSASKPDIDISGSVPDSPCPPRGVKTLGSGIGLGIGIIPDLRPPIDTGSTNPDDQIDIEDEQTNEPTQEHIDEMATVTKPLHLFRGGDAWFNLPRSQTTLGLDIFWPDCLDEGVEEVEEPCLDIKELKPLCEFRNLRSLKVVGMMQSYQTFIWQAAWLNPDLEELELGMAVEPEISNKIYETRWRVIKEGWTLDPRMSGGPVYFGERGDGTLHTDIGYGEYLDKQAIEKAKVRAIAMGRTSSRLSIRKLTLSGFVVDADPFIQWFDPVKLRCIHFKGHCVDAGVWLPLAMRNISIRFPKAIDLRPIPVGVLKINVNRDLEVIDLGEKESQLEEAENVKNY</sequence>
<organism evidence="2 3">
    <name type="scientific">Penicillium malachiteum</name>
    <dbReference type="NCBI Taxonomy" id="1324776"/>
    <lineage>
        <taxon>Eukaryota</taxon>
        <taxon>Fungi</taxon>
        <taxon>Dikarya</taxon>
        <taxon>Ascomycota</taxon>
        <taxon>Pezizomycotina</taxon>
        <taxon>Eurotiomycetes</taxon>
        <taxon>Eurotiomycetidae</taxon>
        <taxon>Eurotiales</taxon>
        <taxon>Aspergillaceae</taxon>
        <taxon>Penicillium</taxon>
    </lineage>
</organism>
<feature type="region of interest" description="Disordered" evidence="1">
    <location>
        <begin position="95"/>
        <end position="175"/>
    </location>
</feature>